<name>A0A9P9AKV8_9HYPO</name>
<feature type="domain" description="NPH3" evidence="2">
    <location>
        <begin position="189"/>
        <end position="200"/>
    </location>
</feature>
<organism evidence="3 4">
    <name type="scientific">Thelonectria olida</name>
    <dbReference type="NCBI Taxonomy" id="1576542"/>
    <lineage>
        <taxon>Eukaryota</taxon>
        <taxon>Fungi</taxon>
        <taxon>Dikarya</taxon>
        <taxon>Ascomycota</taxon>
        <taxon>Pezizomycotina</taxon>
        <taxon>Sordariomycetes</taxon>
        <taxon>Hypocreomycetidae</taxon>
        <taxon>Hypocreales</taxon>
        <taxon>Nectriaceae</taxon>
        <taxon>Thelonectria</taxon>
    </lineage>
</organism>
<keyword evidence="1" id="KW-0732">Signal</keyword>
<accession>A0A9P9AKV8</accession>
<sequence length="200" mass="22661">MHYSTAIISALALFAPLVKGTEYADPENILLNLEFEDRNIDPWYMSYPGDDFDFFMDIQSILFPDNQFTKALRVGEVTLTTGIEAKVKWRPKVRLEAGATYQIAFCSRSSLIGDESVGHQLIPGLGSDFSSLQFAVFNRESNVFSVRPGKGINLGMEWFRWHYRFTVEESQAGTAYFGFIVTSSGHGVDWWFDDISLIKV</sequence>
<proteinExistence type="predicted"/>
<dbReference type="InterPro" id="IPR027356">
    <property type="entry name" value="NPH3_dom"/>
</dbReference>
<evidence type="ECO:0000313" key="3">
    <source>
        <dbReference type="EMBL" id="KAH6887768.1"/>
    </source>
</evidence>
<gene>
    <name evidence="3" type="ORF">B0T10DRAFT_490304</name>
</gene>
<dbReference type="PROSITE" id="PS51649">
    <property type="entry name" value="NPH3"/>
    <property type="match status" value="1"/>
</dbReference>
<evidence type="ECO:0000256" key="1">
    <source>
        <dbReference type="SAM" id="SignalP"/>
    </source>
</evidence>
<comment type="caution">
    <text evidence="3">The sequence shown here is derived from an EMBL/GenBank/DDBJ whole genome shotgun (WGS) entry which is preliminary data.</text>
</comment>
<protein>
    <recommendedName>
        <fullName evidence="2">NPH3 domain-containing protein</fullName>
    </recommendedName>
</protein>
<keyword evidence="4" id="KW-1185">Reference proteome</keyword>
<dbReference type="AlphaFoldDB" id="A0A9P9AKV8"/>
<dbReference type="Gene3D" id="2.60.120.260">
    <property type="entry name" value="Galactose-binding domain-like"/>
    <property type="match status" value="1"/>
</dbReference>
<feature type="chain" id="PRO_5040417167" description="NPH3 domain-containing protein" evidence="1">
    <location>
        <begin position="21"/>
        <end position="200"/>
    </location>
</feature>
<evidence type="ECO:0000313" key="4">
    <source>
        <dbReference type="Proteomes" id="UP000777438"/>
    </source>
</evidence>
<dbReference type="OrthoDB" id="5065314at2759"/>
<feature type="signal peptide" evidence="1">
    <location>
        <begin position="1"/>
        <end position="20"/>
    </location>
</feature>
<dbReference type="Proteomes" id="UP000777438">
    <property type="component" value="Unassembled WGS sequence"/>
</dbReference>
<dbReference type="EMBL" id="JAGPYM010000014">
    <property type="protein sequence ID" value="KAH6887768.1"/>
    <property type="molecule type" value="Genomic_DNA"/>
</dbReference>
<reference evidence="3 4" key="1">
    <citation type="journal article" date="2021" name="Nat. Commun.">
        <title>Genetic determinants of endophytism in the Arabidopsis root mycobiome.</title>
        <authorList>
            <person name="Mesny F."/>
            <person name="Miyauchi S."/>
            <person name="Thiergart T."/>
            <person name="Pickel B."/>
            <person name="Atanasova L."/>
            <person name="Karlsson M."/>
            <person name="Huettel B."/>
            <person name="Barry K.W."/>
            <person name="Haridas S."/>
            <person name="Chen C."/>
            <person name="Bauer D."/>
            <person name="Andreopoulos W."/>
            <person name="Pangilinan J."/>
            <person name="LaButti K."/>
            <person name="Riley R."/>
            <person name="Lipzen A."/>
            <person name="Clum A."/>
            <person name="Drula E."/>
            <person name="Henrissat B."/>
            <person name="Kohler A."/>
            <person name="Grigoriev I.V."/>
            <person name="Martin F.M."/>
            <person name="Hacquard S."/>
        </authorList>
    </citation>
    <scope>NUCLEOTIDE SEQUENCE [LARGE SCALE GENOMIC DNA]</scope>
    <source>
        <strain evidence="3 4">MPI-CAGE-CH-0241</strain>
    </source>
</reference>
<evidence type="ECO:0000259" key="2">
    <source>
        <dbReference type="PROSITE" id="PS51649"/>
    </source>
</evidence>